<keyword evidence="2" id="KW-1185">Reference proteome</keyword>
<dbReference type="EMBL" id="CP008953">
    <property type="protein sequence ID" value="AIG76998.1"/>
    <property type="molecule type" value="Genomic_DNA"/>
</dbReference>
<dbReference type="Proteomes" id="UP000028492">
    <property type="component" value="Chromosome"/>
</dbReference>
<dbReference type="KEGG" id="aja:AJAP_20690"/>
<sequence length="97" mass="10851">MAGYQAGNWTCIGTTAPTNASYVVHGQLVHGPTLRHMAVHRPAGETAEAFVRRTIDPGVTRVIERTVKHRYLYPLNRSTRRQVTALAKPYPEREPAE</sequence>
<protein>
    <submittedName>
        <fullName evidence="1">Uncharacterized protein</fullName>
    </submittedName>
</protein>
<dbReference type="RefSeq" id="WP_038514133.1">
    <property type="nucleotide sequence ID" value="NZ_CP008953.1"/>
</dbReference>
<dbReference type="Pfam" id="PF25680">
    <property type="entry name" value="Mom"/>
    <property type="match status" value="1"/>
</dbReference>
<dbReference type="InterPro" id="IPR057895">
    <property type="entry name" value="Mom"/>
</dbReference>
<dbReference type="AlphaFoldDB" id="A0A075UVD0"/>
<evidence type="ECO:0000313" key="2">
    <source>
        <dbReference type="Proteomes" id="UP000028492"/>
    </source>
</evidence>
<gene>
    <name evidence="1" type="ORF">AJAP_20690</name>
</gene>
<name>A0A075UVD0_9PSEU</name>
<evidence type="ECO:0000313" key="1">
    <source>
        <dbReference type="EMBL" id="AIG76998.1"/>
    </source>
</evidence>
<dbReference type="HOGENOM" id="CLU_2340645_0_0_11"/>
<organism evidence="1 2">
    <name type="scientific">Amycolatopsis japonica</name>
    <dbReference type="NCBI Taxonomy" id="208439"/>
    <lineage>
        <taxon>Bacteria</taxon>
        <taxon>Bacillati</taxon>
        <taxon>Actinomycetota</taxon>
        <taxon>Actinomycetes</taxon>
        <taxon>Pseudonocardiales</taxon>
        <taxon>Pseudonocardiaceae</taxon>
        <taxon>Amycolatopsis</taxon>
        <taxon>Amycolatopsis japonica group</taxon>
    </lineage>
</organism>
<dbReference type="STRING" id="208439.AJAP_20690"/>
<reference evidence="1 2" key="1">
    <citation type="journal article" date="2014" name="J. Biotechnol.">
        <title>Complete genome sequence of the actinobacterium Amycolatopsis japonica MG417-CF17(T) (=DSM 44213T) producing (S,S)-N,N'-ethylenediaminedisuccinic acid.</title>
        <authorList>
            <person name="Stegmann E."/>
            <person name="Albersmeier A."/>
            <person name="Spohn M."/>
            <person name="Gert H."/>
            <person name="Weber T."/>
            <person name="Wohlleben W."/>
            <person name="Kalinowski J."/>
            <person name="Ruckert C."/>
        </authorList>
    </citation>
    <scope>NUCLEOTIDE SEQUENCE [LARGE SCALE GENOMIC DNA]</scope>
    <source>
        <strain evidence="2">MG417-CF17 (DSM 44213)</strain>
    </source>
</reference>
<proteinExistence type="predicted"/>
<accession>A0A075UVD0</accession>